<protein>
    <submittedName>
        <fullName evidence="3">Biotin--[acetyl-CoA-carboxylase] ligase</fullName>
        <ecNumber evidence="3">6.3.4.15</ecNumber>
    </submittedName>
</protein>
<dbReference type="PANTHER" id="PTHR12835:SF5">
    <property type="entry name" value="BIOTIN--PROTEIN LIGASE"/>
    <property type="match status" value="1"/>
</dbReference>
<dbReference type="AlphaFoldDB" id="A0AAU8A2J3"/>
<accession>A0AAU8A2J3</accession>
<dbReference type="Gene3D" id="3.30.930.10">
    <property type="entry name" value="Bira Bifunctional Protein, Domain 2"/>
    <property type="match status" value="1"/>
</dbReference>
<dbReference type="InterPro" id="IPR004143">
    <property type="entry name" value="BPL_LPL_catalytic"/>
</dbReference>
<dbReference type="RefSeq" id="WP_353438703.1">
    <property type="nucleotide sequence ID" value="NZ_CP099959.1"/>
</dbReference>
<reference evidence="3" key="1">
    <citation type="submission" date="2022-06" db="EMBL/GenBank/DDBJ databases">
        <title>New Polynucleobacter species.</title>
        <authorList>
            <person name="Hahn M.W."/>
        </authorList>
    </citation>
    <scope>NUCLEOTIDE SEQUENCE</scope>
    <source>
        <strain evidence="3">UK-FUSCHL-C3</strain>
    </source>
</reference>
<dbReference type="GO" id="GO:0004077">
    <property type="term" value="F:biotin--[biotin carboxyl-carrier protein] ligase activity"/>
    <property type="evidence" value="ECO:0007669"/>
    <property type="project" value="UniProtKB-EC"/>
</dbReference>
<dbReference type="GO" id="GO:0005737">
    <property type="term" value="C:cytoplasm"/>
    <property type="evidence" value="ECO:0007669"/>
    <property type="project" value="TreeGrafter"/>
</dbReference>
<dbReference type="CDD" id="cd16442">
    <property type="entry name" value="BPL"/>
    <property type="match status" value="1"/>
</dbReference>
<dbReference type="Gene3D" id="2.30.30.100">
    <property type="match status" value="1"/>
</dbReference>
<dbReference type="SUPFAM" id="SSF55681">
    <property type="entry name" value="Class II aaRS and biotin synthetases"/>
    <property type="match status" value="1"/>
</dbReference>
<evidence type="ECO:0000313" key="3">
    <source>
        <dbReference type="EMBL" id="XCC57640.1"/>
    </source>
</evidence>
<dbReference type="Pfam" id="PF03099">
    <property type="entry name" value="BPL_LplA_LipB"/>
    <property type="match status" value="1"/>
</dbReference>
<name>A0AAU8A2J3_9BURK</name>
<dbReference type="InterPro" id="IPR004408">
    <property type="entry name" value="Biotin_CoA_COase_ligase"/>
</dbReference>
<evidence type="ECO:0000256" key="1">
    <source>
        <dbReference type="ARBA" id="ARBA00022598"/>
    </source>
</evidence>
<sequence>MNWNCILERVSQTESTNEDLMARWRAGELIDPVSRLARHQTKGKGRAGRRWFANPQSSLCFSLAYPFAHDSQGLHGLSLVCGLAAIKGIANSLQLPEEKLHSLGVGLKWPNDLLIHGKKLGGLLIEGGKLASSSPTEKTWMIIGVGINLEHSTEIEQSSQIPIAALAQCNTKQVRIEADLVWLNLLDALGNYLDVFNREGFAPFQSEWKNWDAYQNQAVEITEFGKTQYSGIALGVSQEGALLLEEHPGSPAKVIYAGDLSLKKRS</sequence>
<dbReference type="InterPro" id="IPR045864">
    <property type="entry name" value="aa-tRNA-synth_II/BPL/LPL"/>
</dbReference>
<dbReference type="EMBL" id="CP099959">
    <property type="protein sequence ID" value="XCC57640.1"/>
    <property type="molecule type" value="Genomic_DNA"/>
</dbReference>
<dbReference type="EC" id="6.3.4.15" evidence="3"/>
<feature type="domain" description="BPL/LPL catalytic" evidence="2">
    <location>
        <begin position="12"/>
        <end position="147"/>
    </location>
</feature>
<proteinExistence type="predicted"/>
<evidence type="ECO:0000259" key="2">
    <source>
        <dbReference type="Pfam" id="PF03099"/>
    </source>
</evidence>
<gene>
    <name evidence="3" type="ORF">NKE59_09180</name>
</gene>
<dbReference type="NCBIfam" id="TIGR00121">
    <property type="entry name" value="birA_ligase"/>
    <property type="match status" value="1"/>
</dbReference>
<organism evidence="3">
    <name type="scientific">Polynucleobacter sp. UK-FUSCHL-C3</name>
    <dbReference type="NCBI Taxonomy" id="2955208"/>
    <lineage>
        <taxon>Bacteria</taxon>
        <taxon>Pseudomonadati</taxon>
        <taxon>Pseudomonadota</taxon>
        <taxon>Betaproteobacteria</taxon>
        <taxon>Burkholderiales</taxon>
        <taxon>Burkholderiaceae</taxon>
        <taxon>Polynucleobacter</taxon>
    </lineage>
</organism>
<keyword evidence="1 3" id="KW-0436">Ligase</keyword>
<dbReference type="PANTHER" id="PTHR12835">
    <property type="entry name" value="BIOTIN PROTEIN LIGASE"/>
    <property type="match status" value="1"/>
</dbReference>